<dbReference type="GO" id="GO:0008270">
    <property type="term" value="F:zinc ion binding"/>
    <property type="evidence" value="ECO:0007669"/>
    <property type="project" value="UniProtKB-KW"/>
</dbReference>
<keyword evidence="2" id="KW-0479">Metal-binding</keyword>
<accession>A0ABD0T2R2</accession>
<feature type="region of interest" description="Disordered" evidence="6">
    <location>
        <begin position="189"/>
        <end position="208"/>
    </location>
</feature>
<dbReference type="InterPro" id="IPR011333">
    <property type="entry name" value="SKP1/BTB/POZ_sf"/>
</dbReference>
<comment type="subcellular location">
    <subcellularLocation>
        <location evidence="1">Nucleus</location>
    </subcellularLocation>
</comment>
<dbReference type="InterPro" id="IPR051095">
    <property type="entry name" value="Dros_DevTransReg"/>
</dbReference>
<name>A0ABD0T2R2_LOXSC</name>
<dbReference type="InterPro" id="IPR007588">
    <property type="entry name" value="Znf_FLYWCH"/>
</dbReference>
<keyword evidence="3" id="KW-0863">Zinc-finger</keyword>
<evidence type="ECO:0000256" key="6">
    <source>
        <dbReference type="SAM" id="MobiDB-lite"/>
    </source>
</evidence>
<reference evidence="8 9" key="1">
    <citation type="submission" date="2024-06" db="EMBL/GenBank/DDBJ databases">
        <title>A chromosome-level genome assembly of beet webworm, Loxostege sticticalis.</title>
        <authorList>
            <person name="Zhang Y."/>
        </authorList>
    </citation>
    <scope>NUCLEOTIDE SEQUENCE [LARGE SCALE GENOMIC DNA]</scope>
    <source>
        <strain evidence="8">AQ028</strain>
        <tissue evidence="8">Male pupae</tissue>
    </source>
</reference>
<dbReference type="SUPFAM" id="SSF54695">
    <property type="entry name" value="POZ domain"/>
    <property type="match status" value="1"/>
</dbReference>
<evidence type="ECO:0000259" key="7">
    <source>
        <dbReference type="PROSITE" id="PS50097"/>
    </source>
</evidence>
<keyword evidence="5" id="KW-0539">Nucleus</keyword>
<evidence type="ECO:0000256" key="3">
    <source>
        <dbReference type="ARBA" id="ARBA00022771"/>
    </source>
</evidence>
<dbReference type="AlphaFoldDB" id="A0ABD0T2R2"/>
<dbReference type="Proteomes" id="UP001549921">
    <property type="component" value="Unassembled WGS sequence"/>
</dbReference>
<dbReference type="PANTHER" id="PTHR23110">
    <property type="entry name" value="BTB DOMAIN TRANSCRIPTION FACTOR"/>
    <property type="match status" value="1"/>
</dbReference>
<dbReference type="Gene3D" id="3.30.710.10">
    <property type="entry name" value="Potassium Channel Kv1.1, Chain A"/>
    <property type="match status" value="1"/>
</dbReference>
<evidence type="ECO:0000256" key="4">
    <source>
        <dbReference type="ARBA" id="ARBA00022833"/>
    </source>
</evidence>
<dbReference type="GO" id="GO:0005634">
    <property type="term" value="C:nucleus"/>
    <property type="evidence" value="ECO:0007669"/>
    <property type="project" value="UniProtKB-SubCell"/>
</dbReference>
<dbReference type="InterPro" id="IPR000210">
    <property type="entry name" value="BTB/POZ_dom"/>
</dbReference>
<dbReference type="CDD" id="cd18315">
    <property type="entry name" value="BTB_POZ_BAB-like"/>
    <property type="match status" value="1"/>
</dbReference>
<evidence type="ECO:0000256" key="5">
    <source>
        <dbReference type="ARBA" id="ARBA00023242"/>
    </source>
</evidence>
<organism evidence="8 9">
    <name type="scientific">Loxostege sticticalis</name>
    <name type="common">Beet webworm moth</name>
    <dbReference type="NCBI Taxonomy" id="481309"/>
    <lineage>
        <taxon>Eukaryota</taxon>
        <taxon>Metazoa</taxon>
        <taxon>Ecdysozoa</taxon>
        <taxon>Arthropoda</taxon>
        <taxon>Hexapoda</taxon>
        <taxon>Insecta</taxon>
        <taxon>Pterygota</taxon>
        <taxon>Neoptera</taxon>
        <taxon>Endopterygota</taxon>
        <taxon>Lepidoptera</taxon>
        <taxon>Glossata</taxon>
        <taxon>Ditrysia</taxon>
        <taxon>Pyraloidea</taxon>
        <taxon>Crambidae</taxon>
        <taxon>Pyraustinae</taxon>
        <taxon>Loxostege</taxon>
    </lineage>
</organism>
<evidence type="ECO:0000313" key="8">
    <source>
        <dbReference type="EMBL" id="KAL0831362.1"/>
    </source>
</evidence>
<sequence length="420" mass="48114">METNFRLCWETFKNNLCDGFSKLQQMEEFVDVTLAAGGHFVKAHQNIIAVASPYIKDMLKSTPCQHPVIFLGPISHTVLCFILEYIYTGEVNVPSHVLPAFVNAAKLLHIAGIKDLQLPQVNHHVIAKSSEDVNNKHFEDLSKNNISNATQEINENCLEDPGISENCLISPELNKESLVNYEGDIQSDNCDSAENLDESLTSQPIDSNGKSNTDLDFDNLLIIKTNLRCPGKDTLTSQDEHPINTTQDNVEFNDYALENDHQMDVPAASLNNDCGNFPRTTKESKKNKDISITPLYTRSNRGAIQMVMNRFIYYLHHTSFGKQKRRWRCIQYRRQRCTAYIDTNGELITSRQNLHNHPFQDKEIFKFGRRKQFFTSLAEANNTQWPQQSKKRNTMEITETNTDEENQYEIKIDLSKFPIT</sequence>
<dbReference type="EMBL" id="JBEDNZ010000012">
    <property type="protein sequence ID" value="KAL0831362.1"/>
    <property type="molecule type" value="Genomic_DNA"/>
</dbReference>
<proteinExistence type="predicted"/>
<keyword evidence="4" id="KW-0862">Zinc</keyword>
<dbReference type="PANTHER" id="PTHR23110:SF99">
    <property type="entry name" value="BROAD-COMPLEX CORE PROTEIN ISOFORM 6"/>
    <property type="match status" value="1"/>
</dbReference>
<dbReference type="Gene3D" id="2.20.25.240">
    <property type="match status" value="1"/>
</dbReference>
<evidence type="ECO:0000256" key="1">
    <source>
        <dbReference type="ARBA" id="ARBA00004123"/>
    </source>
</evidence>
<gene>
    <name evidence="8" type="ORF">ABMA28_002187</name>
</gene>
<protein>
    <recommendedName>
        <fullName evidence="7">BTB domain-containing protein</fullName>
    </recommendedName>
</protein>
<dbReference type="PROSITE" id="PS50097">
    <property type="entry name" value="BTB"/>
    <property type="match status" value="1"/>
</dbReference>
<evidence type="ECO:0000256" key="2">
    <source>
        <dbReference type="ARBA" id="ARBA00022723"/>
    </source>
</evidence>
<feature type="domain" description="BTB" evidence="7">
    <location>
        <begin position="30"/>
        <end position="95"/>
    </location>
</feature>
<dbReference type="SMART" id="SM00225">
    <property type="entry name" value="BTB"/>
    <property type="match status" value="1"/>
</dbReference>
<dbReference type="Pfam" id="PF04500">
    <property type="entry name" value="FLYWCH"/>
    <property type="match status" value="1"/>
</dbReference>
<dbReference type="Pfam" id="PF00651">
    <property type="entry name" value="BTB"/>
    <property type="match status" value="1"/>
</dbReference>
<evidence type="ECO:0000313" key="9">
    <source>
        <dbReference type="Proteomes" id="UP001549921"/>
    </source>
</evidence>
<comment type="caution">
    <text evidence="8">The sequence shown here is derived from an EMBL/GenBank/DDBJ whole genome shotgun (WGS) entry which is preliminary data.</text>
</comment>